<evidence type="ECO:0000259" key="1">
    <source>
        <dbReference type="Pfam" id="PF14588"/>
    </source>
</evidence>
<dbReference type="InterPro" id="IPR013813">
    <property type="entry name" value="Endoribo_LPSP/chorism_mut-like"/>
</dbReference>
<dbReference type="CDD" id="cd02199">
    <property type="entry name" value="YjgF_YER057c_UK114_like_1"/>
    <property type="match status" value="1"/>
</dbReference>
<gene>
    <name evidence="2" type="ORF">SAMN05192532_10597</name>
</gene>
<dbReference type="PANTHER" id="PTHR43760">
    <property type="entry name" value="ENDORIBONUCLEASE-RELATED"/>
    <property type="match status" value="1"/>
</dbReference>
<dbReference type="RefSeq" id="WP_091662038.1">
    <property type="nucleotide sequence ID" value="NZ_FONT01000005.1"/>
</dbReference>
<dbReference type="OrthoDB" id="9806350at2"/>
<dbReference type="EMBL" id="FONT01000005">
    <property type="protein sequence ID" value="SFE87756.1"/>
    <property type="molecule type" value="Genomic_DNA"/>
</dbReference>
<dbReference type="Pfam" id="PF14588">
    <property type="entry name" value="YjgF_endoribonc"/>
    <property type="match status" value="1"/>
</dbReference>
<feature type="domain" description="Endoribonuclease L-PSP/chorismate mutase-like" evidence="1">
    <location>
        <begin position="7"/>
        <end position="145"/>
    </location>
</feature>
<dbReference type="AlphaFoldDB" id="A0A1I2E545"/>
<dbReference type="Gene3D" id="3.30.1330.40">
    <property type="entry name" value="RutC-like"/>
    <property type="match status" value="1"/>
</dbReference>
<organism evidence="2 3">
    <name type="scientific">Alteribacillus iranensis</name>
    <dbReference type="NCBI Taxonomy" id="930128"/>
    <lineage>
        <taxon>Bacteria</taxon>
        <taxon>Bacillati</taxon>
        <taxon>Bacillota</taxon>
        <taxon>Bacilli</taxon>
        <taxon>Bacillales</taxon>
        <taxon>Bacillaceae</taxon>
        <taxon>Alteribacillus</taxon>
    </lineage>
</organism>
<protein>
    <submittedName>
        <fullName evidence="2">Enamine deaminase RidA, house cleaning of reactive enamine intermediates, YjgF/YER057c/UK114 family</fullName>
    </submittedName>
</protein>
<sequence>MTNLENIELPKVPKQSGHYLSIKQIGNIVYVSGITSKWNGEISYKGKIGKDVTIEEGYEAAKTCALNLLAVLEDYLGDLSQINQIVKVTGYVNCSEDFGDIPKVINGASDLFVKLFGKPGEHVRCAVGAASLPGNAAVEVDVIAEIN</sequence>
<evidence type="ECO:0000313" key="2">
    <source>
        <dbReference type="EMBL" id="SFE87756.1"/>
    </source>
</evidence>
<name>A0A1I2E545_9BACI</name>
<dbReference type="InterPro" id="IPR035959">
    <property type="entry name" value="RutC-like_sf"/>
</dbReference>
<reference evidence="2 3" key="1">
    <citation type="submission" date="2016-10" db="EMBL/GenBank/DDBJ databases">
        <authorList>
            <person name="de Groot N.N."/>
        </authorList>
    </citation>
    <scope>NUCLEOTIDE SEQUENCE [LARGE SCALE GENOMIC DNA]</scope>
    <source>
        <strain evidence="2 3">DSM 23995</strain>
    </source>
</reference>
<dbReference type="PANTHER" id="PTHR43760:SF1">
    <property type="entry name" value="ENDORIBONUCLEASE L-PSP_CHORISMATE MUTASE-LIKE DOMAIN-CONTAINING PROTEIN"/>
    <property type="match status" value="1"/>
</dbReference>
<accession>A0A1I2E545</accession>
<dbReference type="SUPFAM" id="SSF55298">
    <property type="entry name" value="YjgF-like"/>
    <property type="match status" value="1"/>
</dbReference>
<dbReference type="STRING" id="930128.SAMN05192532_10597"/>
<evidence type="ECO:0000313" key="3">
    <source>
        <dbReference type="Proteomes" id="UP000199516"/>
    </source>
</evidence>
<proteinExistence type="predicted"/>
<dbReference type="Proteomes" id="UP000199516">
    <property type="component" value="Unassembled WGS sequence"/>
</dbReference>
<keyword evidence="3" id="KW-1185">Reference proteome</keyword>